<comment type="similarity">
    <text evidence="2">Belongs to the bacterial solute-binding protein 5 family.</text>
</comment>
<dbReference type="Pfam" id="PF00496">
    <property type="entry name" value="SBP_bac_5"/>
    <property type="match status" value="1"/>
</dbReference>
<dbReference type="RefSeq" id="WP_132371261.1">
    <property type="nucleotide sequence ID" value="NZ_SMAN01000004.1"/>
</dbReference>
<dbReference type="GO" id="GO:1904680">
    <property type="term" value="F:peptide transmembrane transporter activity"/>
    <property type="evidence" value="ECO:0007669"/>
    <property type="project" value="TreeGrafter"/>
</dbReference>
<dbReference type="InterPro" id="IPR000914">
    <property type="entry name" value="SBP_5_dom"/>
</dbReference>
<dbReference type="GO" id="GO:0015833">
    <property type="term" value="P:peptide transport"/>
    <property type="evidence" value="ECO:0007669"/>
    <property type="project" value="TreeGrafter"/>
</dbReference>
<dbReference type="Proteomes" id="UP000294650">
    <property type="component" value="Unassembled WGS sequence"/>
</dbReference>
<name>A0A4V2V2J5_9BACI</name>
<feature type="chain" id="PRO_5038424864" evidence="6">
    <location>
        <begin position="22"/>
        <end position="552"/>
    </location>
</feature>
<evidence type="ECO:0000256" key="1">
    <source>
        <dbReference type="ARBA" id="ARBA00004193"/>
    </source>
</evidence>
<dbReference type="SUPFAM" id="SSF53850">
    <property type="entry name" value="Periplasmic binding protein-like II"/>
    <property type="match status" value="1"/>
</dbReference>
<evidence type="ECO:0000259" key="7">
    <source>
        <dbReference type="Pfam" id="PF00496"/>
    </source>
</evidence>
<proteinExistence type="inferred from homology"/>
<comment type="caution">
    <text evidence="8">The sequence shown here is derived from an EMBL/GenBank/DDBJ whole genome shotgun (WGS) entry which is preliminary data.</text>
</comment>
<sequence length="552" mass="61550">MKKQYLWSLFSAMLLVLIIIAGCGGSDDASTDDSGDDTDTSQADNSDNSEGSDDSGEKKTLVFGRGADAVSLDPSKVTDGESIYVTNQVYDTLVRYAEDSTDVVEALAVDWDVSEDGTVWTFQLREGVKFHDGTDFTAEDVVYNFERWATSDEFIYYGYMFGASEDDPAGIIEKVEATGEYEVQFTLEAPNAPFLQTLAMPPFGIASPEAIEEYGEDYGKNPVGTGPFKFVEWARDDRIVLEKNPDYFGQVASIDEVIFRVIPDNSARFMELQSGTIDIMNGMNPQDLTTAENDSELQVIRRPSMNVSYMAMNTSKEGPMSDKRVRQAINLAIDKDKLLTLYEGIGKPAKNPMPPSLWGYNDDIEDYGYDPEEAKRLLAEAGYGDGFTVELYTMSNPRPYMPQPKLMAEAIKQMLAEVGVEVKIVMNDWDTHLAKTENGEHDMAFLGWTGDNGDPDNFLYVLLDKDNAKVGSAGNIAFYKNDELHDLLVNAQTEMEQEKRTEYYLRAQEIIHEDAPWVPIAHTTPPLGVAKHVKNYVPHPTGSEPFNNIELE</sequence>
<accession>A0A4V2V2J5</accession>
<feature type="signal peptide" evidence="6">
    <location>
        <begin position="1"/>
        <end position="21"/>
    </location>
</feature>
<dbReference type="GO" id="GO:0043190">
    <property type="term" value="C:ATP-binding cassette (ABC) transporter complex"/>
    <property type="evidence" value="ECO:0007669"/>
    <property type="project" value="InterPro"/>
</dbReference>
<gene>
    <name evidence="8" type="ORF">EDD68_104177</name>
</gene>
<dbReference type="PROSITE" id="PS01040">
    <property type="entry name" value="SBP_BACTERIAL_5"/>
    <property type="match status" value="1"/>
</dbReference>
<comment type="subcellular location">
    <subcellularLocation>
        <location evidence="1">Cell membrane</location>
        <topology evidence="1">Lipid-anchor</topology>
    </subcellularLocation>
</comment>
<dbReference type="InterPro" id="IPR030678">
    <property type="entry name" value="Peptide/Ni-bd"/>
</dbReference>
<keyword evidence="4 6" id="KW-0732">Signal</keyword>
<dbReference type="InterPro" id="IPR039424">
    <property type="entry name" value="SBP_5"/>
</dbReference>
<protein>
    <submittedName>
        <fullName evidence="8">Peptide/nickel transport system substrate-binding protein</fullName>
    </submittedName>
</protein>
<dbReference type="PANTHER" id="PTHR30290">
    <property type="entry name" value="PERIPLASMIC BINDING COMPONENT OF ABC TRANSPORTER"/>
    <property type="match status" value="1"/>
</dbReference>
<evidence type="ECO:0000256" key="4">
    <source>
        <dbReference type="ARBA" id="ARBA00022729"/>
    </source>
</evidence>
<feature type="region of interest" description="Disordered" evidence="5">
    <location>
        <begin position="28"/>
        <end position="58"/>
    </location>
</feature>
<dbReference type="Gene3D" id="3.90.76.10">
    <property type="entry name" value="Dipeptide-binding Protein, Domain 1"/>
    <property type="match status" value="1"/>
</dbReference>
<evidence type="ECO:0000256" key="6">
    <source>
        <dbReference type="SAM" id="SignalP"/>
    </source>
</evidence>
<organism evidence="8 9">
    <name type="scientific">Melghiribacillus thermohalophilus</name>
    <dbReference type="NCBI Taxonomy" id="1324956"/>
    <lineage>
        <taxon>Bacteria</taxon>
        <taxon>Bacillati</taxon>
        <taxon>Bacillota</taxon>
        <taxon>Bacilli</taxon>
        <taxon>Bacillales</taxon>
        <taxon>Bacillaceae</taxon>
        <taxon>Melghiribacillus</taxon>
    </lineage>
</organism>
<evidence type="ECO:0000256" key="3">
    <source>
        <dbReference type="ARBA" id="ARBA00022448"/>
    </source>
</evidence>
<dbReference type="EMBL" id="SMAN01000004">
    <property type="protein sequence ID" value="TCT25102.1"/>
    <property type="molecule type" value="Genomic_DNA"/>
</dbReference>
<dbReference type="AlphaFoldDB" id="A0A4V2V2J5"/>
<dbReference type="GO" id="GO:0042597">
    <property type="term" value="C:periplasmic space"/>
    <property type="evidence" value="ECO:0007669"/>
    <property type="project" value="UniProtKB-ARBA"/>
</dbReference>
<dbReference type="Gene3D" id="3.10.105.10">
    <property type="entry name" value="Dipeptide-binding Protein, Domain 3"/>
    <property type="match status" value="1"/>
</dbReference>
<feature type="domain" description="Solute-binding protein family 5" evidence="7">
    <location>
        <begin position="103"/>
        <end position="468"/>
    </location>
</feature>
<keyword evidence="3" id="KW-0813">Transport</keyword>
<evidence type="ECO:0000313" key="9">
    <source>
        <dbReference type="Proteomes" id="UP000294650"/>
    </source>
</evidence>
<feature type="compositionally biased region" description="Acidic residues" evidence="5">
    <location>
        <begin position="29"/>
        <end position="39"/>
    </location>
</feature>
<evidence type="ECO:0000256" key="5">
    <source>
        <dbReference type="SAM" id="MobiDB-lite"/>
    </source>
</evidence>
<reference evidence="8 9" key="1">
    <citation type="submission" date="2019-03" db="EMBL/GenBank/DDBJ databases">
        <title>Genomic Encyclopedia of Type Strains, Phase IV (KMG-IV): sequencing the most valuable type-strain genomes for metagenomic binning, comparative biology and taxonomic classification.</title>
        <authorList>
            <person name="Goeker M."/>
        </authorList>
    </citation>
    <scope>NUCLEOTIDE SEQUENCE [LARGE SCALE GENOMIC DNA]</scope>
    <source>
        <strain evidence="8 9">DSM 25894</strain>
    </source>
</reference>
<dbReference type="OrthoDB" id="9796817at2"/>
<dbReference type="PROSITE" id="PS51257">
    <property type="entry name" value="PROKAR_LIPOPROTEIN"/>
    <property type="match status" value="1"/>
</dbReference>
<feature type="compositionally biased region" description="Low complexity" evidence="5">
    <location>
        <begin position="40"/>
        <end position="49"/>
    </location>
</feature>
<dbReference type="PANTHER" id="PTHR30290:SF9">
    <property type="entry name" value="OLIGOPEPTIDE-BINDING PROTEIN APPA"/>
    <property type="match status" value="1"/>
</dbReference>
<keyword evidence="9" id="KW-1185">Reference proteome</keyword>
<dbReference type="InterPro" id="IPR023765">
    <property type="entry name" value="SBP_5_CS"/>
</dbReference>
<dbReference type="PIRSF" id="PIRSF002741">
    <property type="entry name" value="MppA"/>
    <property type="match status" value="1"/>
</dbReference>
<dbReference type="CDD" id="cd08493">
    <property type="entry name" value="PBP2_DppA_like"/>
    <property type="match status" value="1"/>
</dbReference>
<evidence type="ECO:0000256" key="2">
    <source>
        <dbReference type="ARBA" id="ARBA00005695"/>
    </source>
</evidence>
<evidence type="ECO:0000313" key="8">
    <source>
        <dbReference type="EMBL" id="TCT25102.1"/>
    </source>
</evidence>
<dbReference type="Gene3D" id="3.40.190.10">
    <property type="entry name" value="Periplasmic binding protein-like II"/>
    <property type="match status" value="1"/>
</dbReference>